<dbReference type="EMBL" id="QOHR01000014">
    <property type="protein sequence ID" value="REC56052.1"/>
    <property type="molecule type" value="Genomic_DNA"/>
</dbReference>
<protein>
    <recommendedName>
        <fullName evidence="3">Phytanoyl-CoA dioxygenase</fullName>
    </recommendedName>
</protein>
<sequence length="263" mass="27996">MVRADYAARGWARLPFDPALAAWAEAARPAARAALADPALSARWLDCEGTWFVGVDALANDAEGRVAGGPALPEGLRAAVAALEGPLPPLHRAQLSTVFPGYPKPRAGESAAALRYRARRDAAHVDGLLPEGPARRRHLREPHRWILGLPLSEADAKAAPLVVWEGSHAIMRAAFAEAFAGIAPEDWGDVDVTEAYHAARRRAFETCRRVPLPARPGEAVLVHRRALHGVAPWGAGAAAAPEGRCIAYFRPLCAEPGGWLAAP</sequence>
<dbReference type="Gene3D" id="2.60.120.620">
    <property type="entry name" value="q2cbj1_9rhob like domain"/>
    <property type="match status" value="1"/>
</dbReference>
<evidence type="ECO:0000313" key="2">
    <source>
        <dbReference type="Proteomes" id="UP000257131"/>
    </source>
</evidence>
<proteinExistence type="predicted"/>
<gene>
    <name evidence="1" type="ORF">DRV84_10545</name>
</gene>
<reference evidence="1 2" key="1">
    <citation type="journal article" date="2017" name="Int. J. Syst. Evol. Microbiol.">
        <title>Rhodosalinus sediminis gen. nov., sp. nov., isolated from marine saltern.</title>
        <authorList>
            <person name="Guo L.Y."/>
            <person name="Ling S.K."/>
            <person name="Li C.M."/>
            <person name="Chen G.J."/>
            <person name="Du Z.J."/>
        </authorList>
    </citation>
    <scope>NUCLEOTIDE SEQUENCE [LARGE SCALE GENOMIC DNA]</scope>
    <source>
        <strain evidence="1 2">WDN1C137</strain>
    </source>
</reference>
<dbReference type="Proteomes" id="UP000257131">
    <property type="component" value="Unassembled WGS sequence"/>
</dbReference>
<name>A0A3D9BRI4_9RHOB</name>
<keyword evidence="2" id="KW-1185">Reference proteome</keyword>
<dbReference type="AlphaFoldDB" id="A0A3D9BRI4"/>
<dbReference type="RefSeq" id="WP_115980260.1">
    <property type="nucleotide sequence ID" value="NZ_QOHR01000014.1"/>
</dbReference>
<evidence type="ECO:0008006" key="3">
    <source>
        <dbReference type="Google" id="ProtNLM"/>
    </source>
</evidence>
<dbReference type="SUPFAM" id="SSF51197">
    <property type="entry name" value="Clavaminate synthase-like"/>
    <property type="match status" value="1"/>
</dbReference>
<organism evidence="1 2">
    <name type="scientific">Rhodosalinus sediminis</name>
    <dbReference type="NCBI Taxonomy" id="1940533"/>
    <lineage>
        <taxon>Bacteria</taxon>
        <taxon>Pseudomonadati</taxon>
        <taxon>Pseudomonadota</taxon>
        <taxon>Alphaproteobacteria</taxon>
        <taxon>Rhodobacterales</taxon>
        <taxon>Paracoccaceae</taxon>
        <taxon>Rhodosalinus</taxon>
    </lineage>
</organism>
<comment type="caution">
    <text evidence="1">The sequence shown here is derived from an EMBL/GenBank/DDBJ whole genome shotgun (WGS) entry which is preliminary data.</text>
</comment>
<evidence type="ECO:0000313" key="1">
    <source>
        <dbReference type="EMBL" id="REC56052.1"/>
    </source>
</evidence>
<dbReference type="OrthoDB" id="7345863at2"/>
<accession>A0A3D9BRI4</accession>